<organism evidence="2 3">
    <name type="scientific">Desulfomonile tiedjei (strain ATCC 49306 / DSM 6799 / DCB-1)</name>
    <dbReference type="NCBI Taxonomy" id="706587"/>
    <lineage>
        <taxon>Bacteria</taxon>
        <taxon>Pseudomonadati</taxon>
        <taxon>Thermodesulfobacteriota</taxon>
        <taxon>Desulfomonilia</taxon>
        <taxon>Desulfomonilales</taxon>
        <taxon>Desulfomonilaceae</taxon>
        <taxon>Desulfomonile</taxon>
    </lineage>
</organism>
<feature type="domain" description="Spore protein YkvP/CgeB glycosyl transferase-like" evidence="1">
    <location>
        <begin position="194"/>
        <end position="332"/>
    </location>
</feature>
<dbReference type="Proteomes" id="UP000006055">
    <property type="component" value="Chromosome"/>
</dbReference>
<dbReference type="SUPFAM" id="SSF53756">
    <property type="entry name" value="UDP-Glycosyltransferase/glycogen phosphorylase"/>
    <property type="match status" value="1"/>
</dbReference>
<sequence length="350" mass="40123">MKGRKLRILYVGPAHTGTCRSRKDALVKLGHAVQVLNPDNFMRDSGLLYRVETKLQFGPGTILFNKRLLDIAVKNTFDWIWIDKNVFAFPGTIRKLADRGLFLVHHMTDDLLNPDQPLRHYRKAIPLIHVHLTSNIYNVQELINLGAPHAVQTHLGFDPELCRPGGQAPVQREEFRSDVVFIGHWRKHIDDFVLPAIKAGIDVKIWGDGWKKSPNKLFYVKNALFRSVSDKDYASILASAKIALCFLSHANRNTSTGRSFEIPAVGTFMLAERTEEHLSFYKEGEEAEFFSKPNEFMTKLNLYLKNHEERQQIALAGHRRAMTSGYTYFDRVSSDMKSVLPIFEKYCAQY</sequence>
<dbReference type="AlphaFoldDB" id="I4BZN8"/>
<evidence type="ECO:0000259" key="1">
    <source>
        <dbReference type="Pfam" id="PF13524"/>
    </source>
</evidence>
<dbReference type="HOGENOM" id="CLU_067339_0_0_7"/>
<keyword evidence="3" id="KW-1185">Reference proteome</keyword>
<dbReference type="eggNOG" id="COG4641">
    <property type="taxonomic scope" value="Bacteria"/>
</dbReference>
<name>I4BZN8_DESTA</name>
<dbReference type="EMBL" id="CP003360">
    <property type="protein sequence ID" value="AFM22779.1"/>
    <property type="molecule type" value="Genomic_DNA"/>
</dbReference>
<accession>I4BZN8</accession>
<dbReference type="KEGG" id="dti:Desti_0027"/>
<dbReference type="InterPro" id="IPR055259">
    <property type="entry name" value="YkvP/CgeB_Glyco_trans-like"/>
</dbReference>
<proteinExistence type="predicted"/>
<dbReference type="Pfam" id="PF13524">
    <property type="entry name" value="Glyco_trans_1_2"/>
    <property type="match status" value="1"/>
</dbReference>
<evidence type="ECO:0000313" key="2">
    <source>
        <dbReference type="EMBL" id="AFM22779.1"/>
    </source>
</evidence>
<dbReference type="STRING" id="706587.Desti_0027"/>
<evidence type="ECO:0000313" key="3">
    <source>
        <dbReference type="Proteomes" id="UP000006055"/>
    </source>
</evidence>
<dbReference type="PATRIC" id="fig|706587.4.peg.29"/>
<reference evidence="3" key="1">
    <citation type="submission" date="2012-06" db="EMBL/GenBank/DDBJ databases">
        <title>Complete sequence of chromosome of Desulfomonile tiedjei DSM 6799.</title>
        <authorList>
            <person name="Lucas S."/>
            <person name="Copeland A."/>
            <person name="Lapidus A."/>
            <person name="Glavina del Rio T."/>
            <person name="Dalin E."/>
            <person name="Tice H."/>
            <person name="Bruce D."/>
            <person name="Goodwin L."/>
            <person name="Pitluck S."/>
            <person name="Peters L."/>
            <person name="Ovchinnikova G."/>
            <person name="Zeytun A."/>
            <person name="Lu M."/>
            <person name="Kyrpides N."/>
            <person name="Mavromatis K."/>
            <person name="Ivanova N."/>
            <person name="Brettin T."/>
            <person name="Detter J.C."/>
            <person name="Han C."/>
            <person name="Larimer F."/>
            <person name="Land M."/>
            <person name="Hauser L."/>
            <person name="Markowitz V."/>
            <person name="Cheng J.-F."/>
            <person name="Hugenholtz P."/>
            <person name="Woyke T."/>
            <person name="Wu D."/>
            <person name="Spring S."/>
            <person name="Schroeder M."/>
            <person name="Brambilla E."/>
            <person name="Klenk H.-P."/>
            <person name="Eisen J.A."/>
        </authorList>
    </citation>
    <scope>NUCLEOTIDE SEQUENCE [LARGE SCALE GENOMIC DNA]</scope>
    <source>
        <strain evidence="3">ATCC 49306 / DSM 6799 / DCB-1</strain>
    </source>
</reference>
<protein>
    <recommendedName>
        <fullName evidence="1">Spore protein YkvP/CgeB glycosyl transferase-like domain-containing protein</fullName>
    </recommendedName>
</protein>
<gene>
    <name evidence="2" type="ordered locus">Desti_0027</name>
</gene>